<accession>A0A6J6ES38</accession>
<dbReference type="GO" id="GO:0016618">
    <property type="term" value="F:hydroxypyruvate reductase [NAD(P)H] activity"/>
    <property type="evidence" value="ECO:0007669"/>
    <property type="project" value="TreeGrafter"/>
</dbReference>
<dbReference type="EMBL" id="CAEZTM010000076">
    <property type="protein sequence ID" value="CAB4579350.1"/>
    <property type="molecule type" value="Genomic_DNA"/>
</dbReference>
<dbReference type="CDD" id="cd12166">
    <property type="entry name" value="2-Hacid_dh_7"/>
    <property type="match status" value="1"/>
</dbReference>
<dbReference type="SUPFAM" id="SSF51735">
    <property type="entry name" value="NAD(P)-binding Rossmann-fold domains"/>
    <property type="match status" value="1"/>
</dbReference>
<dbReference type="InterPro" id="IPR006140">
    <property type="entry name" value="D-isomer_DH_NAD-bd"/>
</dbReference>
<dbReference type="EMBL" id="CAEZVY010000041">
    <property type="protein sequence ID" value="CAB4640130.1"/>
    <property type="molecule type" value="Genomic_DNA"/>
</dbReference>
<dbReference type="InterPro" id="IPR036291">
    <property type="entry name" value="NAD(P)-bd_dom_sf"/>
</dbReference>
<evidence type="ECO:0000256" key="2">
    <source>
        <dbReference type="ARBA" id="ARBA00023027"/>
    </source>
</evidence>
<dbReference type="PROSITE" id="PS00671">
    <property type="entry name" value="D_2_HYDROXYACID_DH_3"/>
    <property type="match status" value="1"/>
</dbReference>
<keyword evidence="2" id="KW-0520">NAD</keyword>
<name>A0A6J6ES38_9ZZZZ</name>
<dbReference type="InterPro" id="IPR029753">
    <property type="entry name" value="D-isomer_DH_CS"/>
</dbReference>
<dbReference type="PANTHER" id="PTHR10996">
    <property type="entry name" value="2-HYDROXYACID DEHYDROGENASE-RELATED"/>
    <property type="match status" value="1"/>
</dbReference>
<dbReference type="Pfam" id="PF02826">
    <property type="entry name" value="2-Hacid_dh_C"/>
    <property type="match status" value="1"/>
</dbReference>
<organism evidence="4">
    <name type="scientific">freshwater metagenome</name>
    <dbReference type="NCBI Taxonomy" id="449393"/>
    <lineage>
        <taxon>unclassified sequences</taxon>
        <taxon>metagenomes</taxon>
        <taxon>ecological metagenomes</taxon>
    </lineage>
</organism>
<dbReference type="PANTHER" id="PTHR10996:SF178">
    <property type="entry name" value="2-HYDROXYACID DEHYDROGENASE YGL185C-RELATED"/>
    <property type="match status" value="1"/>
</dbReference>
<gene>
    <name evidence="4" type="ORF">UFOPK1684_01280</name>
    <name evidence="5" type="ORF">UFOPK2158_00515</name>
</gene>
<dbReference type="GO" id="GO:0030267">
    <property type="term" value="F:glyoxylate reductase (NADPH) activity"/>
    <property type="evidence" value="ECO:0007669"/>
    <property type="project" value="TreeGrafter"/>
</dbReference>
<reference evidence="4" key="1">
    <citation type="submission" date="2020-05" db="EMBL/GenBank/DDBJ databases">
        <authorList>
            <person name="Chiriac C."/>
            <person name="Salcher M."/>
            <person name="Ghai R."/>
            <person name="Kavagutti S V."/>
        </authorList>
    </citation>
    <scope>NUCLEOTIDE SEQUENCE</scope>
</reference>
<dbReference type="GO" id="GO:0051287">
    <property type="term" value="F:NAD binding"/>
    <property type="evidence" value="ECO:0007669"/>
    <property type="project" value="InterPro"/>
</dbReference>
<evidence type="ECO:0000313" key="5">
    <source>
        <dbReference type="EMBL" id="CAB4640130.1"/>
    </source>
</evidence>
<dbReference type="GO" id="GO:0005829">
    <property type="term" value="C:cytosol"/>
    <property type="evidence" value="ECO:0007669"/>
    <property type="project" value="TreeGrafter"/>
</dbReference>
<evidence type="ECO:0000313" key="4">
    <source>
        <dbReference type="EMBL" id="CAB4579350.1"/>
    </source>
</evidence>
<keyword evidence="1" id="KW-0560">Oxidoreductase</keyword>
<evidence type="ECO:0000259" key="3">
    <source>
        <dbReference type="Pfam" id="PF02826"/>
    </source>
</evidence>
<proteinExistence type="predicted"/>
<evidence type="ECO:0000256" key="1">
    <source>
        <dbReference type="ARBA" id="ARBA00023002"/>
    </source>
</evidence>
<dbReference type="Gene3D" id="3.40.50.720">
    <property type="entry name" value="NAD(P)-binding Rossmann-like Domain"/>
    <property type="match status" value="2"/>
</dbReference>
<feature type="domain" description="D-isomer specific 2-hydroxyacid dehydrogenase NAD-binding" evidence="3">
    <location>
        <begin position="98"/>
        <end position="265"/>
    </location>
</feature>
<dbReference type="InterPro" id="IPR050223">
    <property type="entry name" value="D-isomer_2-hydroxyacid_DH"/>
</dbReference>
<protein>
    <submittedName>
        <fullName evidence="4">Unannotated protein</fullName>
    </submittedName>
</protein>
<sequence>MNHVVWTQWDDVQAPEGITVLGPATAPVESAAMADVTFYVPRYMSGLAGLEPIRGMSSLRHVQLPNAGYDDAVAFRREGLTFCNARGVHDISTAELALGLMIASLREIDKFVLAQSSGQWLQGPRPSLAYKKVALVGFGSIGQTIGRMLEPFNVDLHAFTRSGSNGTHTIAELDGLLPTFDVVILILPATPQTVNLMDQRRLGLMKDGALLVNVARGTIVDTDALVTELESGRIRAALDVTNPEPLPANHRLWQAPGLIISPHVGGNSSAFEPGMRALLATQFSRLAAGEEPINIVMEGPGESS</sequence>
<dbReference type="AlphaFoldDB" id="A0A6J6ES38"/>